<feature type="chain" id="PRO_5040119080" evidence="2">
    <location>
        <begin position="24"/>
        <end position="221"/>
    </location>
</feature>
<evidence type="ECO:0000313" key="4">
    <source>
        <dbReference type="Proteomes" id="UP001153069"/>
    </source>
</evidence>
<comment type="caution">
    <text evidence="3">The sequence shown here is derived from an EMBL/GenBank/DDBJ whole genome shotgun (WGS) entry which is preliminary data.</text>
</comment>
<dbReference type="OrthoDB" id="196778at2759"/>
<dbReference type="EMBL" id="CAICTM010001344">
    <property type="protein sequence ID" value="CAB9522830.1"/>
    <property type="molecule type" value="Genomic_DNA"/>
</dbReference>
<protein>
    <submittedName>
        <fullName evidence="3">Uncharacterized protein</fullName>
    </submittedName>
</protein>
<dbReference type="AlphaFoldDB" id="A0A9N8EQH4"/>
<evidence type="ECO:0000313" key="3">
    <source>
        <dbReference type="EMBL" id="CAB9522830.1"/>
    </source>
</evidence>
<feature type="region of interest" description="Disordered" evidence="1">
    <location>
        <begin position="174"/>
        <end position="200"/>
    </location>
</feature>
<gene>
    <name evidence="3" type="ORF">SEMRO_1346_G264860.1</name>
</gene>
<evidence type="ECO:0000256" key="2">
    <source>
        <dbReference type="SAM" id="SignalP"/>
    </source>
</evidence>
<proteinExistence type="predicted"/>
<reference evidence="3" key="1">
    <citation type="submission" date="2020-06" db="EMBL/GenBank/DDBJ databases">
        <authorList>
            <consortium name="Plant Systems Biology data submission"/>
        </authorList>
    </citation>
    <scope>NUCLEOTIDE SEQUENCE</scope>
    <source>
        <strain evidence="3">D6</strain>
    </source>
</reference>
<dbReference type="Proteomes" id="UP001153069">
    <property type="component" value="Unassembled WGS sequence"/>
</dbReference>
<feature type="signal peptide" evidence="2">
    <location>
        <begin position="1"/>
        <end position="23"/>
    </location>
</feature>
<keyword evidence="2" id="KW-0732">Signal</keyword>
<evidence type="ECO:0000256" key="1">
    <source>
        <dbReference type="SAM" id="MobiDB-lite"/>
    </source>
</evidence>
<accession>A0A9N8EQH4</accession>
<feature type="compositionally biased region" description="Low complexity" evidence="1">
    <location>
        <begin position="174"/>
        <end position="189"/>
    </location>
</feature>
<keyword evidence="4" id="KW-1185">Reference proteome</keyword>
<name>A0A9N8EQH4_9STRA</name>
<organism evidence="3 4">
    <name type="scientific">Seminavis robusta</name>
    <dbReference type="NCBI Taxonomy" id="568900"/>
    <lineage>
        <taxon>Eukaryota</taxon>
        <taxon>Sar</taxon>
        <taxon>Stramenopiles</taxon>
        <taxon>Ochrophyta</taxon>
        <taxon>Bacillariophyta</taxon>
        <taxon>Bacillariophyceae</taxon>
        <taxon>Bacillariophycidae</taxon>
        <taxon>Naviculales</taxon>
        <taxon>Naviculaceae</taxon>
        <taxon>Seminavis</taxon>
    </lineage>
</organism>
<sequence>MNALSRLVFVAVTAASFFGVANAQFPGPDITEGQEICAYGFVMDWFCIDRGTLLDASSIKTLENPGAHSVHCLVDVGVCVDSGYHVLQDPVCPGDLHGTGWALSSVDPILADARAVGSCSTCDGSGSLVKGYRAEIKGTVKTVDPPVLDITGVTYLADGADGCPDVPKPACTDGAATTDSTASTDAPAPEGTTDAPASGATRNSLTTMVSAFSVLAYALFL</sequence>